<dbReference type="PANTHER" id="PTHR47708">
    <property type="match status" value="1"/>
</dbReference>
<evidence type="ECO:0000313" key="5">
    <source>
        <dbReference type="Proteomes" id="UP001595629"/>
    </source>
</evidence>
<evidence type="ECO:0000259" key="3">
    <source>
        <dbReference type="Pfam" id="PF23544"/>
    </source>
</evidence>
<dbReference type="InterPro" id="IPR056362">
    <property type="entry name" value="AtuA-like_ferredoxin_dom"/>
</dbReference>
<dbReference type="Pfam" id="PF23544">
    <property type="entry name" value="AtuA_ferredoxin"/>
    <property type="match status" value="1"/>
</dbReference>
<dbReference type="RefSeq" id="WP_386735737.1">
    <property type="nucleotide sequence ID" value="NZ_JBHRXI010000010.1"/>
</dbReference>
<evidence type="ECO:0000256" key="1">
    <source>
        <dbReference type="SAM" id="MobiDB-lite"/>
    </source>
</evidence>
<gene>
    <name evidence="4" type="ORF">ACFORG_11960</name>
</gene>
<dbReference type="InterPro" id="IPR010839">
    <property type="entry name" value="AtuA_N"/>
</dbReference>
<reference evidence="5" key="1">
    <citation type="journal article" date="2019" name="Int. J. Syst. Evol. Microbiol.">
        <title>The Global Catalogue of Microorganisms (GCM) 10K type strain sequencing project: providing services to taxonomists for standard genome sequencing and annotation.</title>
        <authorList>
            <consortium name="The Broad Institute Genomics Platform"/>
            <consortium name="The Broad Institute Genome Sequencing Center for Infectious Disease"/>
            <person name="Wu L."/>
            <person name="Ma J."/>
        </authorList>
    </citation>
    <scope>NUCLEOTIDE SEQUENCE [LARGE SCALE GENOMIC DNA]</scope>
    <source>
        <strain evidence="5">KCTC 42911</strain>
    </source>
</reference>
<evidence type="ECO:0000313" key="4">
    <source>
        <dbReference type="EMBL" id="MFC3614480.1"/>
    </source>
</evidence>
<accession>A0ABV7THU0</accession>
<keyword evidence="5" id="KW-1185">Reference proteome</keyword>
<feature type="domain" description="Acyclic terpene utilisation N-terminal" evidence="2">
    <location>
        <begin position="4"/>
        <end position="440"/>
    </location>
</feature>
<dbReference type="Pfam" id="PF07287">
    <property type="entry name" value="AtuA"/>
    <property type="match status" value="1"/>
</dbReference>
<proteinExistence type="predicted"/>
<organism evidence="4 5">
    <name type="scientific">Lutimaribacter marinistellae</name>
    <dbReference type="NCBI Taxonomy" id="1820329"/>
    <lineage>
        <taxon>Bacteria</taxon>
        <taxon>Pseudomonadati</taxon>
        <taxon>Pseudomonadota</taxon>
        <taxon>Alphaproteobacteria</taxon>
        <taxon>Rhodobacterales</taxon>
        <taxon>Roseobacteraceae</taxon>
        <taxon>Lutimaribacter</taxon>
    </lineage>
</organism>
<sequence length="590" mass="62065">MTVLRIGGAAGFWGEAPHATAQLLAAGVDVLVYDYLAEITMSIMARARMKDPSAGYATDFVTDAMGPNLHQIATSGVRVLSNAGGVNPAACAEALRARIAQEGLALKVAVVEGDDLLARAGDFSDRREMFSGAPMPAGDKIASINAYLGAGPIVAALDAGADIVITGRCVDSALALAACIQRFGWDMADFDRLAAGSLAGHLLECGPQSTGGNFTDWQQAGDIARIGYPVAEIGEDGGFVLTKPEGTTGVVNPASVGEQMLYEIGDPQAYLLPDVACDFSHVTLEQQGPDRVMVRGARGRPPTGSLKVSATWADGYRAGTTLQFNGRNAAEKARAFAQAGLDRARAKLEAMGAPDYREVSFETFGGRPGEGAYEEIAFKAAVKHDDPRAVGLFLKELIGGALATPPGLHFFTGGGRAKPSPVVALFSFLVARGEVPVRVSLEGEEVAYRGSDGPIATAGECERPAPPTVEAQEPEVTCDLEDIAWARSGDKGDSANIGVIARDARFLPYIWRALDPQTVKARFEDRCRGEVHRYFLPGTSSMNILMERTLGGGGVASLRNDAQGKGYAQELLALPVRVPQALIEDIGKEG</sequence>
<dbReference type="Proteomes" id="UP001595629">
    <property type="component" value="Unassembled WGS sequence"/>
</dbReference>
<protein>
    <submittedName>
        <fullName evidence="4">Acyclic terpene utilization AtuA family protein</fullName>
    </submittedName>
</protein>
<feature type="region of interest" description="Disordered" evidence="1">
    <location>
        <begin position="452"/>
        <end position="472"/>
    </location>
</feature>
<comment type="caution">
    <text evidence="4">The sequence shown here is derived from an EMBL/GenBank/DDBJ whole genome shotgun (WGS) entry which is preliminary data.</text>
</comment>
<dbReference type="EMBL" id="JBHRXI010000010">
    <property type="protein sequence ID" value="MFC3614480.1"/>
    <property type="molecule type" value="Genomic_DNA"/>
</dbReference>
<dbReference type="PANTHER" id="PTHR47708:SF2">
    <property type="entry name" value="SI:CH73-132F6.5"/>
    <property type="match status" value="1"/>
</dbReference>
<name>A0ABV7THU0_9RHOB</name>
<feature type="domain" description="AtuA-like ferredoxin-fold" evidence="3">
    <location>
        <begin position="479"/>
        <end position="576"/>
    </location>
</feature>
<evidence type="ECO:0000259" key="2">
    <source>
        <dbReference type="Pfam" id="PF07287"/>
    </source>
</evidence>